<organism evidence="1 2">
    <name type="scientific">Hasllibacter halocynthiae</name>
    <dbReference type="NCBI Taxonomy" id="595589"/>
    <lineage>
        <taxon>Bacteria</taxon>
        <taxon>Pseudomonadati</taxon>
        <taxon>Pseudomonadota</taxon>
        <taxon>Alphaproteobacteria</taxon>
        <taxon>Rhodobacterales</taxon>
        <taxon>Roseobacteraceae</taxon>
        <taxon>Hasllibacter</taxon>
    </lineage>
</organism>
<name>A0A2T0X2Q9_9RHOB</name>
<dbReference type="RefSeq" id="WP_106160829.1">
    <property type="nucleotide sequence ID" value="NZ_PVTT01000002.1"/>
</dbReference>
<evidence type="ECO:0000313" key="1">
    <source>
        <dbReference type="EMBL" id="PRY93218.1"/>
    </source>
</evidence>
<keyword evidence="2" id="KW-1185">Reference proteome</keyword>
<dbReference type="Pfam" id="PF06748">
    <property type="entry name" value="DUF1217"/>
    <property type="match status" value="1"/>
</dbReference>
<dbReference type="SUPFAM" id="SSF158837">
    <property type="entry name" value="AGR C 984p-like"/>
    <property type="match status" value="1"/>
</dbReference>
<gene>
    <name evidence="1" type="ORF">BCF33_2085</name>
</gene>
<dbReference type="OrthoDB" id="7824597at2"/>
<reference evidence="1 2" key="1">
    <citation type="submission" date="2018-03" db="EMBL/GenBank/DDBJ databases">
        <title>Genomic Encyclopedia of Archaeal and Bacterial Type Strains, Phase II (KMG-II): from individual species to whole genera.</title>
        <authorList>
            <person name="Goeker M."/>
        </authorList>
    </citation>
    <scope>NUCLEOTIDE SEQUENCE [LARGE SCALE GENOMIC DNA]</scope>
    <source>
        <strain evidence="1 2">DSM 29318</strain>
    </source>
</reference>
<dbReference type="Proteomes" id="UP000238801">
    <property type="component" value="Unassembled WGS sequence"/>
</dbReference>
<proteinExistence type="predicted"/>
<sequence length="264" mass="27304">MSFAPVLPAGGLAGWRFLQGAGGTMRAAHAASPAVARPADAFERVAPAAWTSAAITGDRQVRIVALTAFGLAQDADNRAFVDRILAEGAGAPGALANRMGDGRYRALAEGFGFDGAVPRTRDPEQVAAIRARYEAQAFEAAIGGTHPDIRLALSMERELTDLAGRSLSNEGKWFTVLGTPPLRAVFEGALGLPASVGTLDVDRQREIFGQAARRALGTDDLSRFAEAGARDALAERFLVRGAALSGPSPTAPGAVALSILSGLA</sequence>
<accession>A0A2T0X2Q9</accession>
<protein>
    <submittedName>
        <fullName evidence="1">Uncharacterized protein DUF1217</fullName>
    </submittedName>
</protein>
<dbReference type="InterPro" id="IPR010626">
    <property type="entry name" value="DUF1217"/>
</dbReference>
<dbReference type="EMBL" id="PVTT01000002">
    <property type="protein sequence ID" value="PRY93218.1"/>
    <property type="molecule type" value="Genomic_DNA"/>
</dbReference>
<evidence type="ECO:0000313" key="2">
    <source>
        <dbReference type="Proteomes" id="UP000238801"/>
    </source>
</evidence>
<dbReference type="AlphaFoldDB" id="A0A2T0X2Q9"/>
<comment type="caution">
    <text evidence="1">The sequence shown here is derived from an EMBL/GenBank/DDBJ whole genome shotgun (WGS) entry which is preliminary data.</text>
</comment>
<dbReference type="Gene3D" id="1.10.3700.10">
    <property type="entry name" value="AGR C 984p-like"/>
    <property type="match status" value="1"/>
</dbReference>
<dbReference type="InterPro" id="IPR023157">
    <property type="entry name" value="AGR-C-984p-like_sf"/>
</dbReference>